<sequence length="528" mass="60131">MPILVVTRDPDADALFILQPYLLAATHALYILLFQARHAHKETEKMTKRYADGTARHGDILNLGSKTDLVYAISIVGYNPKNPASAPIDIRFTSAKLPALRAFDYQFIKTGWLPYDQIKWETLTDKEIKQLIKDFEPHLVMADSDLQADLDHIMGKGQGQGMGTQRTLALMPLWRHHRQRSDKPSPTHPLSLPSQTQHQFGNNHRLQQRLRSRMPFRFSLHHKHPPGPAQPKALATQIEHGDHLFHRFLLGHLLCPRWCHQSLPTVLEMSVHRRLPPDCQLQLSESLNHRFYRHRRRQAAQQARLFAPGSTFGDLLKVPQHGRQHDMEQLGEREQNHHGPLPTYTGFAFRQSTLQAPPTTPVTSLPSLDTEYQERRPQHYYIRATVGFEAESTGDGGGGCGCGDGKGEGGGGGKGSESYAGGSERGDRQWQCKRATEGRDLNRQQRRYEGKPRRPDRQFCRYGRGDQSNNTAGTREETELVTMPPVRGRRTITPERGTQREVTEDHDGTVRERRPPVYGREFVLRQLN</sequence>
<dbReference type="EMBL" id="ML119798">
    <property type="protein sequence ID" value="RPA74176.1"/>
    <property type="molecule type" value="Genomic_DNA"/>
</dbReference>
<dbReference type="Proteomes" id="UP000275078">
    <property type="component" value="Unassembled WGS sequence"/>
</dbReference>
<keyword evidence="3" id="KW-1185">Reference proteome</keyword>
<protein>
    <submittedName>
        <fullName evidence="2">Uncharacterized protein</fullName>
    </submittedName>
</protein>
<dbReference type="AlphaFoldDB" id="A0A3N4HMN9"/>
<evidence type="ECO:0000313" key="2">
    <source>
        <dbReference type="EMBL" id="RPA74176.1"/>
    </source>
</evidence>
<feature type="region of interest" description="Disordered" evidence="1">
    <location>
        <begin position="176"/>
        <end position="206"/>
    </location>
</feature>
<feature type="compositionally biased region" description="Basic and acidic residues" evidence="1">
    <location>
        <begin position="497"/>
        <end position="515"/>
    </location>
</feature>
<reference evidence="2 3" key="1">
    <citation type="journal article" date="2018" name="Nat. Ecol. Evol.">
        <title>Pezizomycetes genomes reveal the molecular basis of ectomycorrhizal truffle lifestyle.</title>
        <authorList>
            <person name="Murat C."/>
            <person name="Payen T."/>
            <person name="Noel B."/>
            <person name="Kuo A."/>
            <person name="Morin E."/>
            <person name="Chen J."/>
            <person name="Kohler A."/>
            <person name="Krizsan K."/>
            <person name="Balestrini R."/>
            <person name="Da Silva C."/>
            <person name="Montanini B."/>
            <person name="Hainaut M."/>
            <person name="Levati E."/>
            <person name="Barry K.W."/>
            <person name="Belfiori B."/>
            <person name="Cichocki N."/>
            <person name="Clum A."/>
            <person name="Dockter R.B."/>
            <person name="Fauchery L."/>
            <person name="Guy J."/>
            <person name="Iotti M."/>
            <person name="Le Tacon F."/>
            <person name="Lindquist E.A."/>
            <person name="Lipzen A."/>
            <person name="Malagnac F."/>
            <person name="Mello A."/>
            <person name="Molinier V."/>
            <person name="Miyauchi S."/>
            <person name="Poulain J."/>
            <person name="Riccioni C."/>
            <person name="Rubini A."/>
            <person name="Sitrit Y."/>
            <person name="Splivallo R."/>
            <person name="Traeger S."/>
            <person name="Wang M."/>
            <person name="Zifcakova L."/>
            <person name="Wipf D."/>
            <person name="Zambonelli A."/>
            <person name="Paolocci F."/>
            <person name="Nowrousian M."/>
            <person name="Ottonello S."/>
            <person name="Baldrian P."/>
            <person name="Spatafora J.W."/>
            <person name="Henrissat B."/>
            <person name="Nagy L.G."/>
            <person name="Aury J.M."/>
            <person name="Wincker P."/>
            <person name="Grigoriev I.V."/>
            <person name="Bonfante P."/>
            <person name="Martin F.M."/>
        </authorList>
    </citation>
    <scope>NUCLEOTIDE SEQUENCE [LARGE SCALE GENOMIC DNA]</scope>
    <source>
        <strain evidence="2 3">RN42</strain>
    </source>
</reference>
<evidence type="ECO:0000313" key="3">
    <source>
        <dbReference type="Proteomes" id="UP000275078"/>
    </source>
</evidence>
<feature type="compositionally biased region" description="Basic and acidic residues" evidence="1">
    <location>
        <begin position="424"/>
        <end position="459"/>
    </location>
</feature>
<feature type="region of interest" description="Disordered" evidence="1">
    <location>
        <begin position="408"/>
        <end position="476"/>
    </location>
</feature>
<gene>
    <name evidence="2" type="ORF">BJ508DRAFT_313140</name>
</gene>
<feature type="compositionally biased region" description="Polar residues" evidence="1">
    <location>
        <begin position="192"/>
        <end position="205"/>
    </location>
</feature>
<feature type="region of interest" description="Disordered" evidence="1">
    <location>
        <begin position="488"/>
        <end position="515"/>
    </location>
</feature>
<accession>A0A3N4HMN9</accession>
<evidence type="ECO:0000256" key="1">
    <source>
        <dbReference type="SAM" id="MobiDB-lite"/>
    </source>
</evidence>
<proteinExistence type="predicted"/>
<organism evidence="2 3">
    <name type="scientific">Ascobolus immersus RN42</name>
    <dbReference type="NCBI Taxonomy" id="1160509"/>
    <lineage>
        <taxon>Eukaryota</taxon>
        <taxon>Fungi</taxon>
        <taxon>Dikarya</taxon>
        <taxon>Ascomycota</taxon>
        <taxon>Pezizomycotina</taxon>
        <taxon>Pezizomycetes</taxon>
        <taxon>Pezizales</taxon>
        <taxon>Ascobolaceae</taxon>
        <taxon>Ascobolus</taxon>
    </lineage>
</organism>
<name>A0A3N4HMN9_ASCIM</name>